<evidence type="ECO:0000313" key="3">
    <source>
        <dbReference type="Proteomes" id="UP000092730"/>
    </source>
</evidence>
<evidence type="ECO:0008006" key="4">
    <source>
        <dbReference type="Google" id="ProtNLM"/>
    </source>
</evidence>
<evidence type="ECO:0000313" key="1">
    <source>
        <dbReference type="EMBL" id="OCF27807.1"/>
    </source>
</evidence>
<organism evidence="1">
    <name type="scientific">Kwoniella bestiolae CBS 10118</name>
    <dbReference type="NCBI Taxonomy" id="1296100"/>
    <lineage>
        <taxon>Eukaryota</taxon>
        <taxon>Fungi</taxon>
        <taxon>Dikarya</taxon>
        <taxon>Basidiomycota</taxon>
        <taxon>Agaricomycotina</taxon>
        <taxon>Tremellomycetes</taxon>
        <taxon>Tremellales</taxon>
        <taxon>Cryptococcaceae</taxon>
        <taxon>Kwoniella</taxon>
    </lineage>
</organism>
<reference evidence="1" key="1">
    <citation type="submission" date="2013-07" db="EMBL/GenBank/DDBJ databases">
        <title>The Genome Sequence of Cryptococcus bestiolae CBS10118.</title>
        <authorList>
            <consortium name="The Broad Institute Genome Sequencing Platform"/>
            <person name="Cuomo C."/>
            <person name="Litvintseva A."/>
            <person name="Chen Y."/>
            <person name="Heitman J."/>
            <person name="Sun S."/>
            <person name="Springer D."/>
            <person name="Dromer F."/>
            <person name="Young S.K."/>
            <person name="Zeng Q."/>
            <person name="Gargeya S."/>
            <person name="Fitzgerald M."/>
            <person name="Abouelleil A."/>
            <person name="Alvarado L."/>
            <person name="Berlin A.M."/>
            <person name="Chapman S.B."/>
            <person name="Dewar J."/>
            <person name="Goldberg J."/>
            <person name="Griggs A."/>
            <person name="Gujja S."/>
            <person name="Hansen M."/>
            <person name="Howarth C."/>
            <person name="Imamovic A."/>
            <person name="Larimer J."/>
            <person name="McCowan C."/>
            <person name="Murphy C."/>
            <person name="Pearson M."/>
            <person name="Priest M."/>
            <person name="Roberts A."/>
            <person name="Saif S."/>
            <person name="Shea T."/>
            <person name="Sykes S."/>
            <person name="Wortman J."/>
            <person name="Nusbaum C."/>
            <person name="Birren B."/>
        </authorList>
    </citation>
    <scope>NUCLEOTIDE SEQUENCE [LARGE SCALE GENOMIC DNA]</scope>
    <source>
        <strain evidence="1">CBS 10118</strain>
    </source>
</reference>
<name>A0A1B9G9W8_9TREE</name>
<reference evidence="2" key="4">
    <citation type="submission" date="2024-02" db="EMBL/GenBank/DDBJ databases">
        <title>Comparative genomics of Cryptococcus and Kwoniella reveals pathogenesis evolution and contrasting modes of karyotype evolution via chromosome fusion or intercentromeric recombination.</title>
        <authorList>
            <person name="Coelho M.A."/>
            <person name="David-Palma M."/>
            <person name="Shea T."/>
            <person name="Bowers K."/>
            <person name="McGinley-Smith S."/>
            <person name="Mohammad A.W."/>
            <person name="Gnirke A."/>
            <person name="Yurkov A.M."/>
            <person name="Nowrousian M."/>
            <person name="Sun S."/>
            <person name="Cuomo C.A."/>
            <person name="Heitman J."/>
        </authorList>
    </citation>
    <scope>NUCLEOTIDE SEQUENCE</scope>
    <source>
        <strain evidence="2">CBS 10118</strain>
    </source>
</reference>
<dbReference type="KEGG" id="kbi:30207055"/>
<dbReference type="VEuPathDB" id="FungiDB:I302_02656"/>
<dbReference type="Proteomes" id="UP000092730">
    <property type="component" value="Chromosome 2"/>
</dbReference>
<gene>
    <name evidence="1" type="ORF">I302_02656</name>
    <name evidence="2" type="ORF">I302_103950</name>
</gene>
<dbReference type="RefSeq" id="XP_019048877.1">
    <property type="nucleotide sequence ID" value="XM_019189315.1"/>
</dbReference>
<evidence type="ECO:0000313" key="2">
    <source>
        <dbReference type="EMBL" id="WVW81947.1"/>
    </source>
</evidence>
<dbReference type="OrthoDB" id="2566149at2759"/>
<reference evidence="2" key="2">
    <citation type="submission" date="2013-07" db="EMBL/GenBank/DDBJ databases">
        <authorList>
            <consortium name="The Broad Institute Genome Sequencing Platform"/>
            <person name="Cuomo C."/>
            <person name="Litvintseva A."/>
            <person name="Chen Y."/>
            <person name="Heitman J."/>
            <person name="Sun S."/>
            <person name="Springer D."/>
            <person name="Dromer F."/>
            <person name="Young S.K."/>
            <person name="Zeng Q."/>
            <person name="Gargeya S."/>
            <person name="Fitzgerald M."/>
            <person name="Abouelleil A."/>
            <person name="Alvarado L."/>
            <person name="Berlin A.M."/>
            <person name="Chapman S.B."/>
            <person name="Dewar J."/>
            <person name="Goldberg J."/>
            <person name="Griggs A."/>
            <person name="Gujja S."/>
            <person name="Hansen M."/>
            <person name="Howarth C."/>
            <person name="Imamovic A."/>
            <person name="Larimer J."/>
            <person name="McCowan C."/>
            <person name="Murphy C."/>
            <person name="Pearson M."/>
            <person name="Priest M."/>
            <person name="Roberts A."/>
            <person name="Saif S."/>
            <person name="Shea T."/>
            <person name="Sykes S."/>
            <person name="Wortman J."/>
            <person name="Nusbaum C."/>
            <person name="Birren B."/>
        </authorList>
    </citation>
    <scope>NUCLEOTIDE SEQUENCE</scope>
    <source>
        <strain evidence="2">CBS 10118</strain>
    </source>
</reference>
<proteinExistence type="predicted"/>
<dbReference type="AlphaFoldDB" id="A0A1B9G9W8"/>
<protein>
    <recommendedName>
        <fullName evidence="4">BTB domain-containing protein</fullName>
    </recommendedName>
</protein>
<dbReference type="GeneID" id="30207055"/>
<sequence>MPCGNASEHTAKPGPTIRQTTDGKNLHLFHRYGDIKLISKDGTILMADSKRLSDLSWEMGEEVGKAYSNDMEINMDRWSSTAISCFLDLINVETPRDPIADLPVLFELATLYYNYGDDGEIVTLIQDSIAKTATLKGRQWSLLKFANDFPDGSDLVLGKLALRSMSRKAFLSLRS</sequence>
<reference evidence="1" key="3">
    <citation type="submission" date="2014-01" db="EMBL/GenBank/DDBJ databases">
        <title>Evolution of pathogenesis and genome organization in the Tremellales.</title>
        <authorList>
            <person name="Cuomo C."/>
            <person name="Litvintseva A."/>
            <person name="Heitman J."/>
            <person name="Chen Y."/>
            <person name="Sun S."/>
            <person name="Springer D."/>
            <person name="Dromer F."/>
            <person name="Young S."/>
            <person name="Zeng Q."/>
            <person name="Chapman S."/>
            <person name="Gujja S."/>
            <person name="Saif S."/>
            <person name="Birren B."/>
        </authorList>
    </citation>
    <scope>NUCLEOTIDE SEQUENCE</scope>
    <source>
        <strain evidence="1">CBS 10118</strain>
    </source>
</reference>
<keyword evidence="3" id="KW-1185">Reference proteome</keyword>
<dbReference type="EMBL" id="CP144542">
    <property type="protein sequence ID" value="WVW81947.1"/>
    <property type="molecule type" value="Genomic_DNA"/>
</dbReference>
<dbReference type="EMBL" id="KI894019">
    <property type="protein sequence ID" value="OCF27807.1"/>
    <property type="molecule type" value="Genomic_DNA"/>
</dbReference>
<accession>A0A1B9G9W8</accession>